<protein>
    <recommendedName>
        <fullName evidence="4">Outer membrane protein beta-barrel domain-containing protein</fullName>
    </recommendedName>
</protein>
<reference evidence="2" key="2">
    <citation type="submission" date="2023-01" db="EMBL/GenBank/DDBJ databases">
        <title>Draft genome sequence of Portibacter lacus strain NBRC 108769.</title>
        <authorList>
            <person name="Sun Q."/>
            <person name="Mori K."/>
        </authorList>
    </citation>
    <scope>NUCLEOTIDE SEQUENCE</scope>
    <source>
        <strain evidence="2">NBRC 108769</strain>
    </source>
</reference>
<evidence type="ECO:0008006" key="4">
    <source>
        <dbReference type="Google" id="ProtNLM"/>
    </source>
</evidence>
<keyword evidence="1" id="KW-0732">Signal</keyword>
<name>A0AA37SSB4_9BACT</name>
<organism evidence="2 3">
    <name type="scientific">Portibacter lacus</name>
    <dbReference type="NCBI Taxonomy" id="1099794"/>
    <lineage>
        <taxon>Bacteria</taxon>
        <taxon>Pseudomonadati</taxon>
        <taxon>Bacteroidota</taxon>
        <taxon>Saprospiria</taxon>
        <taxon>Saprospirales</taxon>
        <taxon>Haliscomenobacteraceae</taxon>
        <taxon>Portibacter</taxon>
    </lineage>
</organism>
<reference evidence="2" key="1">
    <citation type="journal article" date="2014" name="Int. J. Syst. Evol. Microbiol.">
        <title>Complete genome sequence of Corynebacterium casei LMG S-19264T (=DSM 44701T), isolated from a smear-ripened cheese.</title>
        <authorList>
            <consortium name="US DOE Joint Genome Institute (JGI-PGF)"/>
            <person name="Walter F."/>
            <person name="Albersmeier A."/>
            <person name="Kalinowski J."/>
            <person name="Ruckert C."/>
        </authorList>
    </citation>
    <scope>NUCLEOTIDE SEQUENCE</scope>
    <source>
        <strain evidence="2">NBRC 108769</strain>
    </source>
</reference>
<gene>
    <name evidence="2" type="ORF">GCM10007940_36730</name>
</gene>
<sequence>MKKYIILSLVLLSYSLTYAQSNKLSGRFGFGLTSSYNSELRPLRIIPSVTYKAGKSQFEAGFGFNPFILMEQKILSGDLTYKYFPNGTAKKFSLYLLTRFSYIHDQRETYYPSTYNFLFLNGGYGIEIKASKNVSLGTNMTAGVLTFSKKSEIPYEAFAEQGFFDDLGYNLALQFNIGYRF</sequence>
<feature type="signal peptide" evidence="1">
    <location>
        <begin position="1"/>
        <end position="19"/>
    </location>
</feature>
<comment type="caution">
    <text evidence="2">The sequence shown here is derived from an EMBL/GenBank/DDBJ whole genome shotgun (WGS) entry which is preliminary data.</text>
</comment>
<proteinExistence type="predicted"/>
<feature type="chain" id="PRO_5041216038" description="Outer membrane protein beta-barrel domain-containing protein" evidence="1">
    <location>
        <begin position="20"/>
        <end position="181"/>
    </location>
</feature>
<dbReference type="AlphaFoldDB" id="A0AA37SSB4"/>
<dbReference type="RefSeq" id="WP_235295451.1">
    <property type="nucleotide sequence ID" value="NZ_BSOH01000025.1"/>
</dbReference>
<evidence type="ECO:0000313" key="2">
    <source>
        <dbReference type="EMBL" id="GLR19057.1"/>
    </source>
</evidence>
<dbReference type="Proteomes" id="UP001156666">
    <property type="component" value="Unassembled WGS sequence"/>
</dbReference>
<dbReference type="EMBL" id="BSOH01000025">
    <property type="protein sequence ID" value="GLR19057.1"/>
    <property type="molecule type" value="Genomic_DNA"/>
</dbReference>
<keyword evidence="3" id="KW-1185">Reference proteome</keyword>
<evidence type="ECO:0000256" key="1">
    <source>
        <dbReference type="SAM" id="SignalP"/>
    </source>
</evidence>
<accession>A0AA37SSB4</accession>
<evidence type="ECO:0000313" key="3">
    <source>
        <dbReference type="Proteomes" id="UP001156666"/>
    </source>
</evidence>